<dbReference type="InterPro" id="IPR003370">
    <property type="entry name" value="Chromate_transpt"/>
</dbReference>
<feature type="transmembrane region" description="Helical" evidence="7">
    <location>
        <begin position="82"/>
        <end position="103"/>
    </location>
</feature>
<dbReference type="Pfam" id="PF02417">
    <property type="entry name" value="Chromate_transp"/>
    <property type="match status" value="1"/>
</dbReference>
<name>A0ABY4EEH6_9BACI</name>
<dbReference type="Proteomes" id="UP000831787">
    <property type="component" value="Chromosome"/>
</dbReference>
<dbReference type="EMBL" id="CP095073">
    <property type="protein sequence ID" value="UOQ42878.1"/>
    <property type="molecule type" value="Genomic_DNA"/>
</dbReference>
<sequence>MLSLMKHAAAEHHWLTMEQYSTIIAITSSAPGPIAMNTALFIGYRAAGVPGAVVAVGSTTLPSILMVFTFIKLMASHKYRNIVHHTLTGIYPVITALIFYTGIRLGMDIHLFSFKNSFQLGIMVLSFVLLWKKHSPFFVILLAAGAGVMYHCL</sequence>
<keyword evidence="4 7" id="KW-0812">Transmembrane</keyword>
<dbReference type="PANTHER" id="PTHR43663:SF1">
    <property type="entry name" value="CHROMATE TRANSPORTER"/>
    <property type="match status" value="1"/>
</dbReference>
<evidence type="ECO:0000256" key="4">
    <source>
        <dbReference type="ARBA" id="ARBA00022692"/>
    </source>
</evidence>
<organism evidence="8 9">
    <name type="scientific">Halobacillus salinarum</name>
    <dbReference type="NCBI Taxonomy" id="2932257"/>
    <lineage>
        <taxon>Bacteria</taxon>
        <taxon>Bacillati</taxon>
        <taxon>Bacillota</taxon>
        <taxon>Bacilli</taxon>
        <taxon>Bacillales</taxon>
        <taxon>Bacillaceae</taxon>
        <taxon>Halobacillus</taxon>
    </lineage>
</organism>
<gene>
    <name evidence="8" type="ORF">MUN89_12995</name>
</gene>
<evidence type="ECO:0000256" key="5">
    <source>
        <dbReference type="ARBA" id="ARBA00022989"/>
    </source>
</evidence>
<keyword evidence="3" id="KW-1003">Cell membrane</keyword>
<evidence type="ECO:0000256" key="6">
    <source>
        <dbReference type="ARBA" id="ARBA00023136"/>
    </source>
</evidence>
<feature type="transmembrane region" description="Helical" evidence="7">
    <location>
        <begin position="48"/>
        <end position="70"/>
    </location>
</feature>
<protein>
    <submittedName>
        <fullName evidence="8">Chromate transporter</fullName>
    </submittedName>
</protein>
<comment type="subcellular location">
    <subcellularLocation>
        <location evidence="1">Cell membrane</location>
        <topology evidence="1">Multi-pass membrane protein</topology>
    </subcellularLocation>
</comment>
<keyword evidence="9" id="KW-1185">Reference proteome</keyword>
<proteinExistence type="inferred from homology"/>
<keyword evidence="6 7" id="KW-0472">Membrane</keyword>
<dbReference type="PANTHER" id="PTHR43663">
    <property type="entry name" value="CHROMATE TRANSPORT PROTEIN-RELATED"/>
    <property type="match status" value="1"/>
</dbReference>
<comment type="similarity">
    <text evidence="2">Belongs to the chromate ion transporter (CHR) (TC 2.A.51) family.</text>
</comment>
<evidence type="ECO:0000313" key="8">
    <source>
        <dbReference type="EMBL" id="UOQ42878.1"/>
    </source>
</evidence>
<keyword evidence="5 7" id="KW-1133">Transmembrane helix</keyword>
<evidence type="ECO:0000256" key="2">
    <source>
        <dbReference type="ARBA" id="ARBA00005262"/>
    </source>
</evidence>
<evidence type="ECO:0000256" key="3">
    <source>
        <dbReference type="ARBA" id="ARBA00022475"/>
    </source>
</evidence>
<feature type="transmembrane region" description="Helical" evidence="7">
    <location>
        <begin position="20"/>
        <end position="42"/>
    </location>
</feature>
<evidence type="ECO:0000256" key="1">
    <source>
        <dbReference type="ARBA" id="ARBA00004651"/>
    </source>
</evidence>
<reference evidence="8 9" key="1">
    <citation type="submission" date="2022-04" db="EMBL/GenBank/DDBJ databases">
        <title>Halobacillus sp. isolated from saltern.</title>
        <authorList>
            <person name="Won M."/>
            <person name="Lee C.-M."/>
            <person name="Woen H.-Y."/>
            <person name="Kwon S.-W."/>
        </authorList>
    </citation>
    <scope>NUCLEOTIDE SEQUENCE [LARGE SCALE GENOMIC DNA]</scope>
    <source>
        <strain evidence="8 9">SSBR10-3</strain>
    </source>
</reference>
<evidence type="ECO:0000313" key="9">
    <source>
        <dbReference type="Proteomes" id="UP000831787"/>
    </source>
</evidence>
<dbReference type="InterPro" id="IPR052518">
    <property type="entry name" value="CHR_Transporter"/>
</dbReference>
<evidence type="ECO:0000256" key="7">
    <source>
        <dbReference type="SAM" id="Phobius"/>
    </source>
</evidence>
<accession>A0ABY4EEH6</accession>